<accession>A0A8S3ZG80</accession>
<dbReference type="Pfam" id="PF08473">
    <property type="entry name" value="VGCC_alpha2"/>
    <property type="match status" value="1"/>
</dbReference>
<keyword evidence="3" id="KW-1185">Reference proteome</keyword>
<reference evidence="2" key="1">
    <citation type="submission" date="2021-04" db="EMBL/GenBank/DDBJ databases">
        <authorList>
            <consortium name="Molecular Ecology Group"/>
        </authorList>
    </citation>
    <scope>NUCLEOTIDE SEQUENCE</scope>
</reference>
<dbReference type="Proteomes" id="UP000678393">
    <property type="component" value="Unassembled WGS sequence"/>
</dbReference>
<evidence type="ECO:0000313" key="3">
    <source>
        <dbReference type="Proteomes" id="UP000678393"/>
    </source>
</evidence>
<feature type="non-terminal residue" evidence="2">
    <location>
        <position position="153"/>
    </location>
</feature>
<protein>
    <recommendedName>
        <fullName evidence="1">Voltage-dependent calcium channel alpha-2/delta subunit conserved region domain-containing protein</fullName>
    </recommendedName>
</protein>
<proteinExistence type="predicted"/>
<dbReference type="InterPro" id="IPR013680">
    <property type="entry name" value="VDCC_a2/dsu"/>
</dbReference>
<evidence type="ECO:0000259" key="1">
    <source>
        <dbReference type="Pfam" id="PF08473"/>
    </source>
</evidence>
<comment type="caution">
    <text evidence="2">The sequence shown here is derived from an EMBL/GenBank/DDBJ whole genome shotgun (WGS) entry which is preliminary data.</text>
</comment>
<dbReference type="AlphaFoldDB" id="A0A8S3ZG80"/>
<gene>
    <name evidence="2" type="ORF">CUNI_LOCUS13847</name>
</gene>
<name>A0A8S3ZG80_9EUPU</name>
<organism evidence="2 3">
    <name type="scientific">Candidula unifasciata</name>
    <dbReference type="NCBI Taxonomy" id="100452"/>
    <lineage>
        <taxon>Eukaryota</taxon>
        <taxon>Metazoa</taxon>
        <taxon>Spiralia</taxon>
        <taxon>Lophotrochozoa</taxon>
        <taxon>Mollusca</taxon>
        <taxon>Gastropoda</taxon>
        <taxon>Heterobranchia</taxon>
        <taxon>Euthyneura</taxon>
        <taxon>Panpulmonata</taxon>
        <taxon>Eupulmonata</taxon>
        <taxon>Stylommatophora</taxon>
        <taxon>Helicina</taxon>
        <taxon>Helicoidea</taxon>
        <taxon>Geomitridae</taxon>
        <taxon>Candidula</taxon>
    </lineage>
</organism>
<dbReference type="EMBL" id="CAJHNH020003001">
    <property type="protein sequence ID" value="CAG5128289.1"/>
    <property type="molecule type" value="Genomic_DNA"/>
</dbReference>
<feature type="domain" description="Voltage-dependent calcium channel alpha-2/delta subunit conserved region" evidence="1">
    <location>
        <begin position="13"/>
        <end position="126"/>
    </location>
</feature>
<sequence length="153" mass="17252">LFTPSSTQVYANSDDEEDKEKKCVEATYQFYINSTVSTYADMIDCQDCSRNFSAVKLNRTNLLFIVVDKICDDCDAAYPVISQAPREVNETEEEEIVCQSAKNPRKRVRAYECHHSDPREDSSECGCASLQISCLSVLLIIISVTQRWASTIS</sequence>
<dbReference type="OrthoDB" id="10054666at2759"/>
<evidence type="ECO:0000313" key="2">
    <source>
        <dbReference type="EMBL" id="CAG5128289.1"/>
    </source>
</evidence>